<dbReference type="InterPro" id="IPR001516">
    <property type="entry name" value="Proton_antipo_N"/>
</dbReference>
<dbReference type="RefSeq" id="WP_123930735.1">
    <property type="nucleotide sequence ID" value="NZ_RKRE01000003.1"/>
</dbReference>
<feature type="transmembrane region" description="Helical" evidence="7">
    <location>
        <begin position="409"/>
        <end position="433"/>
    </location>
</feature>
<feature type="transmembrane region" description="Helical" evidence="7">
    <location>
        <begin position="113"/>
        <end position="131"/>
    </location>
</feature>
<dbReference type="GO" id="GO:0003954">
    <property type="term" value="F:NADH dehydrogenase activity"/>
    <property type="evidence" value="ECO:0007669"/>
    <property type="project" value="TreeGrafter"/>
</dbReference>
<feature type="transmembrane region" description="Helical" evidence="7">
    <location>
        <begin position="81"/>
        <end position="101"/>
    </location>
</feature>
<dbReference type="PRINTS" id="PR01434">
    <property type="entry name" value="NADHDHGNASE5"/>
</dbReference>
<keyword evidence="4 7" id="KW-1133">Transmembrane helix</keyword>
<dbReference type="Pfam" id="PF00662">
    <property type="entry name" value="Proton_antipo_N"/>
    <property type="match status" value="1"/>
</dbReference>
<feature type="transmembrane region" description="Helical" evidence="7">
    <location>
        <begin position="638"/>
        <end position="656"/>
    </location>
</feature>
<comment type="subcellular location">
    <subcellularLocation>
        <location evidence="1">Endomembrane system</location>
        <topology evidence="1">Multi-pass membrane protein</topology>
    </subcellularLocation>
    <subcellularLocation>
        <location evidence="6">Membrane</location>
        <topology evidence="6">Multi-pass membrane protein</topology>
    </subcellularLocation>
</comment>
<feature type="transmembrane region" description="Helical" evidence="7">
    <location>
        <begin position="245"/>
        <end position="263"/>
    </location>
</feature>
<dbReference type="GO" id="GO:0015990">
    <property type="term" value="P:electron transport coupled proton transport"/>
    <property type="evidence" value="ECO:0007669"/>
    <property type="project" value="TreeGrafter"/>
</dbReference>
<feature type="transmembrane region" description="Helical" evidence="7">
    <location>
        <begin position="137"/>
        <end position="156"/>
    </location>
</feature>
<protein>
    <submittedName>
        <fullName evidence="10">NADH dehydrogenase subunit L</fullName>
    </submittedName>
</protein>
<dbReference type="NCBIfam" id="TIGR01974">
    <property type="entry name" value="NDH_I_L"/>
    <property type="match status" value="1"/>
</dbReference>
<evidence type="ECO:0000256" key="1">
    <source>
        <dbReference type="ARBA" id="ARBA00004127"/>
    </source>
</evidence>
<feature type="transmembrane region" description="Helical" evidence="7">
    <location>
        <begin position="488"/>
        <end position="509"/>
    </location>
</feature>
<feature type="transmembrane region" description="Helical" evidence="7">
    <location>
        <begin position="303"/>
        <end position="325"/>
    </location>
</feature>
<feature type="transmembrane region" description="Helical" evidence="7">
    <location>
        <begin position="365"/>
        <end position="389"/>
    </location>
</feature>
<dbReference type="Proteomes" id="UP000282654">
    <property type="component" value="Unassembled WGS sequence"/>
</dbReference>
<sequence>MELAWWILFLPLAAFLIISLVTWPYKKLSGLVTVSAIGASAVLAIIQLARVIATPGVYESSIKWLTVGPVKIEFGVLVDPLSAAMAFVVSFVSFFIQVYSTAYMEHDPGYSRYFAFMGLFTFSMLGIVFANNFLMVYIFWELVGLCSYLLIGFWYFKPAAAAAAKKAFVVTRFGDFGFLLGILMLFYYVGAFNYGAVSHAIETGQLSGLALTVAAVLVFCGAIGKSAQFPLHVWLPDAMEGPTPVSALIHAATMVAAGVYLVARVYDLYHVSEQAMLVVAYIGGITAFLAASMAIAQSRMKRIIAYSTCSHLAYMMMALGVGGFTAGTFHLMVHAFFKALLFLCAGSVMLLYFHEENIWRMGGLYRFMKVTAVTMIIAGLSNAGLFPFAGFFSKDEILVAAKESGHMGLYWLGTIIAFMTAFYTFRLIFVVFFGPRSEWSPVSHGHDHDHHEELPDIGNPRPSQVWKMEPVDPVAREESDRHLRREPWTVIVPLTVLSLFAIFAGFLAWPGIEHGFASFVYYKHPHHAAGFDVPTLVISNLMVLAGIGAAWAIYGRRKTAADPLSEMLGPIYRLFERKYYFDEIYLWFIRRFVDGGAAVLAWFEENIFTGVLANGIGAFFMDLGRSLRLFQNGWVQRYALIFFLGVLVIVAVLVLGEPGVSAAIGGGIR</sequence>
<dbReference type="PRINTS" id="PR01435">
    <property type="entry name" value="NPOXDRDTASE5"/>
</dbReference>
<feature type="transmembrane region" description="Helical" evidence="7">
    <location>
        <begin position="529"/>
        <end position="554"/>
    </location>
</feature>
<evidence type="ECO:0000313" key="11">
    <source>
        <dbReference type="Proteomes" id="UP000282654"/>
    </source>
</evidence>
<evidence type="ECO:0000259" key="9">
    <source>
        <dbReference type="Pfam" id="PF00662"/>
    </source>
</evidence>
<feature type="transmembrane region" description="Helical" evidence="7">
    <location>
        <begin position="275"/>
        <end position="296"/>
    </location>
</feature>
<dbReference type="GO" id="GO:0012505">
    <property type="term" value="C:endomembrane system"/>
    <property type="evidence" value="ECO:0007669"/>
    <property type="project" value="UniProtKB-SubCell"/>
</dbReference>
<dbReference type="GO" id="GO:0008137">
    <property type="term" value="F:NADH dehydrogenase (ubiquinone) activity"/>
    <property type="evidence" value="ECO:0007669"/>
    <property type="project" value="InterPro"/>
</dbReference>
<dbReference type="EMBL" id="RKRE01000003">
    <property type="protein sequence ID" value="RPF42518.1"/>
    <property type="molecule type" value="Genomic_DNA"/>
</dbReference>
<feature type="transmembrane region" description="Helical" evidence="7">
    <location>
        <begin position="6"/>
        <end position="23"/>
    </location>
</feature>
<feature type="transmembrane region" description="Helical" evidence="7">
    <location>
        <begin position="176"/>
        <end position="194"/>
    </location>
</feature>
<comment type="caution">
    <text evidence="10">The sequence shown here is derived from an EMBL/GenBank/DDBJ whole genome shotgun (WGS) entry which is preliminary data.</text>
</comment>
<name>A0A3N5AZB8_9THEO</name>
<dbReference type="GO" id="GO:0016020">
    <property type="term" value="C:membrane"/>
    <property type="evidence" value="ECO:0007669"/>
    <property type="project" value="UniProtKB-SubCell"/>
</dbReference>
<comment type="similarity">
    <text evidence="2">Belongs to the CPA3 antiporters (TC 2.A.63) subunit A family.</text>
</comment>
<dbReference type="OrthoDB" id="9807568at2"/>
<evidence type="ECO:0000256" key="3">
    <source>
        <dbReference type="ARBA" id="ARBA00022692"/>
    </source>
</evidence>
<evidence type="ECO:0000256" key="5">
    <source>
        <dbReference type="ARBA" id="ARBA00023136"/>
    </source>
</evidence>
<feature type="transmembrane region" description="Helical" evidence="7">
    <location>
        <begin position="206"/>
        <end position="224"/>
    </location>
</feature>
<evidence type="ECO:0000313" key="10">
    <source>
        <dbReference type="EMBL" id="RPF42518.1"/>
    </source>
</evidence>
<gene>
    <name evidence="10" type="ORF">EDD75_1619</name>
</gene>
<organism evidence="10 11">
    <name type="scientific">Thermodesulfitimonas autotrophica</name>
    <dbReference type="NCBI Taxonomy" id="1894989"/>
    <lineage>
        <taxon>Bacteria</taxon>
        <taxon>Bacillati</taxon>
        <taxon>Bacillota</taxon>
        <taxon>Clostridia</taxon>
        <taxon>Thermoanaerobacterales</taxon>
        <taxon>Thermoanaerobacteraceae</taxon>
        <taxon>Thermodesulfitimonas</taxon>
    </lineage>
</organism>
<dbReference type="NCBIfam" id="NF005141">
    <property type="entry name" value="PRK06590.1"/>
    <property type="match status" value="1"/>
</dbReference>
<feature type="transmembrane region" description="Helical" evidence="7">
    <location>
        <begin position="331"/>
        <end position="353"/>
    </location>
</feature>
<dbReference type="InterPro" id="IPR018393">
    <property type="entry name" value="NADHpl_OxRdtase_5_subgr"/>
</dbReference>
<evidence type="ECO:0000259" key="8">
    <source>
        <dbReference type="Pfam" id="PF00361"/>
    </source>
</evidence>
<keyword evidence="5 7" id="KW-0472">Membrane</keyword>
<feature type="transmembrane region" description="Helical" evidence="7">
    <location>
        <begin position="30"/>
        <end position="53"/>
    </location>
</feature>
<evidence type="ECO:0000256" key="2">
    <source>
        <dbReference type="ARBA" id="ARBA00008483"/>
    </source>
</evidence>
<dbReference type="GO" id="GO:0042773">
    <property type="term" value="P:ATP synthesis coupled electron transport"/>
    <property type="evidence" value="ECO:0007669"/>
    <property type="project" value="InterPro"/>
</dbReference>
<reference evidence="10 11" key="1">
    <citation type="submission" date="2018-11" db="EMBL/GenBank/DDBJ databases">
        <title>Genomic Encyclopedia of Type Strains, Phase IV (KMG-IV): sequencing the most valuable type-strain genomes for metagenomic binning, comparative biology and taxonomic classification.</title>
        <authorList>
            <person name="Goeker M."/>
        </authorList>
    </citation>
    <scope>NUCLEOTIDE SEQUENCE [LARGE SCALE GENOMIC DNA]</scope>
    <source>
        <strain evidence="10 11">DSM 102936</strain>
    </source>
</reference>
<dbReference type="PANTHER" id="PTHR42829">
    <property type="entry name" value="NADH-UBIQUINONE OXIDOREDUCTASE CHAIN 5"/>
    <property type="match status" value="1"/>
</dbReference>
<dbReference type="PANTHER" id="PTHR42829:SF2">
    <property type="entry name" value="NADH-UBIQUINONE OXIDOREDUCTASE CHAIN 5"/>
    <property type="match status" value="1"/>
</dbReference>
<evidence type="ECO:0000256" key="6">
    <source>
        <dbReference type="RuleBase" id="RU000320"/>
    </source>
</evidence>
<keyword evidence="3 6" id="KW-0812">Transmembrane</keyword>
<dbReference type="AlphaFoldDB" id="A0A3N5AZB8"/>
<feature type="domain" description="NADH-Ubiquinone oxidoreductase (complex I) chain 5 N-terminal" evidence="9">
    <location>
        <begin position="64"/>
        <end position="114"/>
    </location>
</feature>
<accession>A0A3N5AZB8</accession>
<keyword evidence="11" id="KW-1185">Reference proteome</keyword>
<proteinExistence type="inferred from homology"/>
<dbReference type="Gene3D" id="1.20.5.2700">
    <property type="match status" value="1"/>
</dbReference>
<evidence type="ECO:0000256" key="7">
    <source>
        <dbReference type="SAM" id="Phobius"/>
    </source>
</evidence>
<dbReference type="InterPro" id="IPR001750">
    <property type="entry name" value="ND/Mrp_TM"/>
</dbReference>
<dbReference type="Pfam" id="PF00361">
    <property type="entry name" value="Proton_antipo_M"/>
    <property type="match status" value="1"/>
</dbReference>
<feature type="domain" description="NADH:quinone oxidoreductase/Mrp antiporter transmembrane" evidence="8">
    <location>
        <begin position="130"/>
        <end position="420"/>
    </location>
</feature>
<evidence type="ECO:0000256" key="4">
    <source>
        <dbReference type="ARBA" id="ARBA00022989"/>
    </source>
</evidence>
<dbReference type="InterPro" id="IPR003945">
    <property type="entry name" value="NU5C-like"/>
</dbReference>